<evidence type="ECO:0000256" key="1">
    <source>
        <dbReference type="SAM" id="Coils"/>
    </source>
</evidence>
<keyword evidence="3" id="KW-1185">Reference proteome</keyword>
<keyword evidence="1" id="KW-0175">Coiled coil</keyword>
<gene>
    <name evidence="2" type="ordered locus">Anacy_4161</name>
</gene>
<protein>
    <submittedName>
        <fullName evidence="2">Peptidase M, neutral zinc metallopeptidase, zinc-binding site</fullName>
    </submittedName>
</protein>
<dbReference type="STRING" id="272123.Anacy_4161"/>
<dbReference type="SUPFAM" id="SSF48452">
    <property type="entry name" value="TPR-like"/>
    <property type="match status" value="1"/>
</dbReference>
<accession>K9ZLU1</accession>
<reference evidence="3" key="1">
    <citation type="journal article" date="2013" name="Proc. Natl. Acad. Sci. U.S.A.">
        <title>Improving the coverage of the cyanobacterial phylum using diversity-driven genome sequencing.</title>
        <authorList>
            <person name="Shih P.M."/>
            <person name="Wu D."/>
            <person name="Latifi A."/>
            <person name="Axen S.D."/>
            <person name="Fewer D.P."/>
            <person name="Talla E."/>
            <person name="Calteau A."/>
            <person name="Cai F."/>
            <person name="Tandeau de Marsac N."/>
            <person name="Rippka R."/>
            <person name="Herdman M."/>
            <person name="Sivonen K."/>
            <person name="Coursin T."/>
            <person name="Laurent T."/>
            <person name="Goodwin L."/>
            <person name="Nolan M."/>
            <person name="Davenport K.W."/>
            <person name="Han C.S."/>
            <person name="Rubin E.M."/>
            <person name="Eisen J.A."/>
            <person name="Woyke T."/>
            <person name="Gugger M."/>
            <person name="Kerfeld C.A."/>
        </authorList>
    </citation>
    <scope>NUCLEOTIDE SEQUENCE [LARGE SCALE GENOMIC DNA]</scope>
    <source>
        <strain evidence="3">ATCC 27899 / PCC 7122</strain>
    </source>
</reference>
<dbReference type="InterPro" id="IPR011990">
    <property type="entry name" value="TPR-like_helical_dom_sf"/>
</dbReference>
<organism evidence="2 3">
    <name type="scientific">Anabaena cylindrica (strain ATCC 27899 / PCC 7122)</name>
    <dbReference type="NCBI Taxonomy" id="272123"/>
    <lineage>
        <taxon>Bacteria</taxon>
        <taxon>Bacillati</taxon>
        <taxon>Cyanobacteriota</taxon>
        <taxon>Cyanophyceae</taxon>
        <taxon>Nostocales</taxon>
        <taxon>Nostocaceae</taxon>
        <taxon>Anabaena</taxon>
    </lineage>
</organism>
<dbReference type="EMBL" id="CP003659">
    <property type="protein sequence ID" value="AFZ59527.1"/>
    <property type="molecule type" value="Genomic_DNA"/>
</dbReference>
<dbReference type="PATRIC" id="fig|272123.3.peg.4516"/>
<feature type="coiled-coil region" evidence="1">
    <location>
        <begin position="680"/>
        <end position="707"/>
    </location>
</feature>
<name>K9ZLU1_ANACC</name>
<dbReference type="eggNOG" id="COG0457">
    <property type="taxonomic scope" value="Bacteria"/>
</dbReference>
<dbReference type="Gene3D" id="1.25.40.10">
    <property type="entry name" value="Tetratricopeptide repeat domain"/>
    <property type="match status" value="1"/>
</dbReference>
<evidence type="ECO:0000313" key="2">
    <source>
        <dbReference type="EMBL" id="AFZ59527.1"/>
    </source>
</evidence>
<dbReference type="RefSeq" id="WP_015216144.1">
    <property type="nucleotide sequence ID" value="NC_019771.1"/>
</dbReference>
<dbReference type="Proteomes" id="UP000010474">
    <property type="component" value="Chromosome"/>
</dbReference>
<proteinExistence type="predicted"/>
<sequence length="808" mass="93225">MSIFDTIKEASQQAEQFALKKQLREAVTTAETALNMWAEAPSFWEVLLGKILIGNLVDRLQKQLVEWRNQVTEADKLAARANLILRNDTGDPFVTKGISDAIALYRLYSIIIEDEQILYSIQQCQQELQKRKQFQELVKQAQSQAENYFFKNAIAIYQEAEKLYITESIKQAFADALSQVSQEESYKSIFRKAKRAESKGKLQEAIVLLDSALTNFPRADGIALLQKLKSIVKGRELFRQGLAAEKAGFFPAAKSLYENAQSLLPNPQDSQIRLGIVAIKMQDWATALSYLQGLSGQQAAYLRGFALAQQANLQLAYWEWQNVSAVSINEQKTIIQDVFQYQFSLSLHNIEELVKSKQWEKAKTASREFIQKFGANALVENNLKEHIQPSLEAAVWQDSDWENIAPKMENIWIANPNITTLHNWTVATYYHAQSNPDKLIDLIIALYTAIANLSSDPSLQNIPWLGNKAVDFNFLSLKLKRRLEAAIDNIKNTNIENYLNLCDYLRWQIVALRFMGEPANSGMQINDVFITPGCYHKFSSQWQSTIVYKIHSSQKILHSLYTHWGLAVAACLEGDRQRAIQLKPTNDHTIEVEQFANNFVAYHEGCYHLQQQKWQAAITPWQQAKAEIKNNQDWQQEIDRLCNLHRQVILEFQEHLEFSQFWYDIIDTQSASSYLAEYQAEEVRQRLINKEISLKQALKKLQKLKNIDSNNPVVNDIIENVEFDQEIEEINRLFKTRKHEEMVKKARSSKRDKVRFIVAEFFIDLLIKGVEEGGLNDPEVMLQLGRWAYEICPDEPAFQEVYRRLKFC</sequence>
<dbReference type="AlphaFoldDB" id="K9ZLU1"/>
<dbReference type="KEGG" id="acy:Anacy_4161"/>
<evidence type="ECO:0000313" key="3">
    <source>
        <dbReference type="Proteomes" id="UP000010474"/>
    </source>
</evidence>
<dbReference type="OrthoDB" id="442451at2"/>
<dbReference type="HOGENOM" id="CLU_339403_0_0_3"/>